<dbReference type="KEGG" id="moc:BB934_21975"/>
<evidence type="ECO:0000256" key="1">
    <source>
        <dbReference type="SAM" id="MobiDB-lite"/>
    </source>
</evidence>
<name>A0A1B2EKR1_9HYPH</name>
<protein>
    <recommendedName>
        <fullName evidence="3">Transposase DDE domain-containing protein</fullName>
    </recommendedName>
</protein>
<sequence length="70" mass="8220">MPYKINQERRHRIPKARYRAKNWRDYDAALCRRGDLTVWVTAEALTRGPRQTRAGVVDHGDTPRWSSKLA</sequence>
<accession>A0A1B2EKR1</accession>
<dbReference type="EMBL" id="CP016616">
    <property type="protein sequence ID" value="ANY80566.1"/>
    <property type="molecule type" value="Genomic_DNA"/>
</dbReference>
<reference evidence="2" key="1">
    <citation type="submission" date="2016-07" db="EMBL/GenBank/DDBJ databases">
        <title>Microvirga ossetica sp. nov. a new species of rhizobia isolated from root nodules of the legume species Vicia alpestris Steven originated from North Ossetia region in the Caucasus.</title>
        <authorList>
            <person name="Safronova V.I."/>
            <person name="Kuznetsova I.G."/>
            <person name="Sazanova A.L."/>
            <person name="Belimov A."/>
            <person name="Andronov E."/>
            <person name="Osledkin Y.S."/>
            <person name="Onishchuk O.P."/>
            <person name="Kurchak O.N."/>
            <person name="Shaposhnikov A.I."/>
            <person name="Willems A."/>
            <person name="Tikhonovich I.A."/>
        </authorList>
    </citation>
    <scope>NUCLEOTIDE SEQUENCE [LARGE SCALE GENOMIC DNA]</scope>
    <source>
        <strain evidence="2">V5/3M</strain>
    </source>
</reference>
<proteinExistence type="predicted"/>
<evidence type="ECO:0000313" key="2">
    <source>
        <dbReference type="EMBL" id="ANY80566.1"/>
    </source>
</evidence>
<dbReference type="AlphaFoldDB" id="A0A1B2EKR1"/>
<evidence type="ECO:0008006" key="3">
    <source>
        <dbReference type="Google" id="ProtNLM"/>
    </source>
</evidence>
<organism evidence="2">
    <name type="scientific">Microvirga ossetica</name>
    <dbReference type="NCBI Taxonomy" id="1882682"/>
    <lineage>
        <taxon>Bacteria</taxon>
        <taxon>Pseudomonadati</taxon>
        <taxon>Pseudomonadota</taxon>
        <taxon>Alphaproteobacteria</taxon>
        <taxon>Hyphomicrobiales</taxon>
        <taxon>Methylobacteriaceae</taxon>
        <taxon>Microvirga</taxon>
    </lineage>
</organism>
<gene>
    <name evidence="2" type="ORF">BB934_21975</name>
</gene>
<feature type="region of interest" description="Disordered" evidence="1">
    <location>
        <begin position="51"/>
        <end position="70"/>
    </location>
</feature>